<comment type="caution">
    <text evidence="3">The sequence shown here is derived from an EMBL/GenBank/DDBJ whole genome shotgun (WGS) entry which is preliminary data.</text>
</comment>
<dbReference type="PANTHER" id="PTHR12192">
    <property type="entry name" value="CATION TRANSPORT PROTEIN CHAC-RELATED"/>
    <property type="match status" value="1"/>
</dbReference>
<evidence type="ECO:0000256" key="1">
    <source>
        <dbReference type="ARBA" id="ARBA00012344"/>
    </source>
</evidence>
<dbReference type="InterPro" id="IPR006840">
    <property type="entry name" value="ChaC"/>
</dbReference>
<gene>
    <name evidence="3" type="ORF">F4695_002021</name>
</gene>
<dbReference type="SUPFAM" id="SSF110857">
    <property type="entry name" value="Gamma-glutamyl cyclotransferase-like"/>
    <property type="match status" value="1"/>
</dbReference>
<reference evidence="3 4" key="1">
    <citation type="submission" date="2020-08" db="EMBL/GenBank/DDBJ databases">
        <title>The Agave Microbiome: Exploring the role of microbial communities in plant adaptations to desert environments.</title>
        <authorList>
            <person name="Partida-Martinez L.P."/>
        </authorList>
    </citation>
    <scope>NUCLEOTIDE SEQUENCE [LARGE SCALE GENOMIC DNA]</scope>
    <source>
        <strain evidence="3 4">AS3.12</strain>
    </source>
</reference>
<dbReference type="GO" id="GO:0005737">
    <property type="term" value="C:cytoplasm"/>
    <property type="evidence" value="ECO:0007669"/>
    <property type="project" value="TreeGrafter"/>
</dbReference>
<evidence type="ECO:0000313" key="3">
    <source>
        <dbReference type="EMBL" id="MBB6508672.1"/>
    </source>
</evidence>
<dbReference type="PANTHER" id="PTHR12192:SF2">
    <property type="entry name" value="GLUTATHIONE-SPECIFIC GAMMA-GLUTAMYLCYCLOTRANSFERASE 2"/>
    <property type="match status" value="1"/>
</dbReference>
<evidence type="ECO:0000256" key="2">
    <source>
        <dbReference type="ARBA" id="ARBA00023239"/>
    </source>
</evidence>
<dbReference type="Proteomes" id="UP000585437">
    <property type="component" value="Unassembled WGS sequence"/>
</dbReference>
<keyword evidence="4" id="KW-1185">Reference proteome</keyword>
<dbReference type="GO" id="GO:0006751">
    <property type="term" value="P:glutathione catabolic process"/>
    <property type="evidence" value="ECO:0007669"/>
    <property type="project" value="InterPro"/>
</dbReference>
<evidence type="ECO:0000313" key="4">
    <source>
        <dbReference type="Proteomes" id="UP000585437"/>
    </source>
</evidence>
<dbReference type="CDD" id="cd06661">
    <property type="entry name" value="GGCT_like"/>
    <property type="match status" value="1"/>
</dbReference>
<accession>A0A7X0JL31</accession>
<protein>
    <recommendedName>
        <fullName evidence="1">glutathione-specific gamma-glutamylcyclotransferase</fullName>
        <ecNumber evidence="1">4.3.2.7</ecNumber>
    </recommendedName>
</protein>
<name>A0A7X0JL31_9HYPH</name>
<dbReference type="RefSeq" id="WP_184654566.1">
    <property type="nucleotide sequence ID" value="NZ_JACHBU010000003.1"/>
</dbReference>
<dbReference type="GO" id="GO:0061928">
    <property type="term" value="F:glutathione specific gamma-glutamylcyclotransferase activity"/>
    <property type="evidence" value="ECO:0007669"/>
    <property type="project" value="UniProtKB-EC"/>
</dbReference>
<dbReference type="Gene3D" id="3.10.490.10">
    <property type="entry name" value="Gamma-glutamyl cyclotransferase-like"/>
    <property type="match status" value="1"/>
</dbReference>
<dbReference type="AlphaFoldDB" id="A0A7X0JL31"/>
<dbReference type="EMBL" id="JACHBU010000003">
    <property type="protein sequence ID" value="MBB6508672.1"/>
    <property type="molecule type" value="Genomic_DNA"/>
</dbReference>
<sequence length="172" mass="19073">MDEFWVFGYGSLMWNPGFPFEEKAQARVYGFRRSLCIWSTVHRGTPERPGLVMGLDLGGSCKGAAFRVSPDDWDDAIDYLRRRELVTNVYREKIVPITLIDGRQVKAVTYVVDRAHPQYAGAMGVEQAAGIVRHSAGKSGPNDAYVFNTVEHLAQIGIRDLWLEGVAAALAA</sequence>
<keyword evidence="2" id="KW-0456">Lyase</keyword>
<dbReference type="InterPro" id="IPR013024">
    <property type="entry name" value="GGCT-like"/>
</dbReference>
<dbReference type="EC" id="4.3.2.7" evidence="1"/>
<dbReference type="Pfam" id="PF04752">
    <property type="entry name" value="ChaC"/>
    <property type="match status" value="1"/>
</dbReference>
<proteinExistence type="predicted"/>
<organism evidence="3 4">
    <name type="scientific">Rhizobium soli</name>
    <dbReference type="NCBI Taxonomy" id="424798"/>
    <lineage>
        <taxon>Bacteria</taxon>
        <taxon>Pseudomonadati</taxon>
        <taxon>Pseudomonadota</taxon>
        <taxon>Alphaproteobacteria</taxon>
        <taxon>Hyphomicrobiales</taxon>
        <taxon>Rhizobiaceae</taxon>
        <taxon>Rhizobium/Agrobacterium group</taxon>
        <taxon>Rhizobium</taxon>
    </lineage>
</organism>
<dbReference type="InterPro" id="IPR036568">
    <property type="entry name" value="GGCT-like_sf"/>
</dbReference>